<dbReference type="Proteomes" id="UP000011591">
    <property type="component" value="Unassembled WGS sequence"/>
</dbReference>
<dbReference type="OrthoDB" id="177829at2157"/>
<accession>M0B8X2</accession>
<organism evidence="2 3">
    <name type="scientific">Natrialba aegyptia DSM 13077</name>
    <dbReference type="NCBI Taxonomy" id="1227491"/>
    <lineage>
        <taxon>Archaea</taxon>
        <taxon>Methanobacteriati</taxon>
        <taxon>Methanobacteriota</taxon>
        <taxon>Stenosarchaea group</taxon>
        <taxon>Halobacteria</taxon>
        <taxon>Halobacteriales</taxon>
        <taxon>Natrialbaceae</taxon>
        <taxon>Natrialba</taxon>
    </lineage>
</organism>
<dbReference type="RefSeq" id="WP_006664401.1">
    <property type="nucleotide sequence ID" value="NZ_AOIP01000015.1"/>
</dbReference>
<feature type="transmembrane region" description="Helical" evidence="1">
    <location>
        <begin position="7"/>
        <end position="28"/>
    </location>
</feature>
<gene>
    <name evidence="2" type="ORF">C480_04396</name>
</gene>
<evidence type="ECO:0000313" key="2">
    <source>
        <dbReference type="EMBL" id="ELZ07265.1"/>
    </source>
</evidence>
<dbReference type="PATRIC" id="fig|1227491.4.peg.903"/>
<reference evidence="2 3" key="1">
    <citation type="journal article" date="2014" name="PLoS Genet.">
        <title>Phylogenetically driven sequencing of extremely halophilic archaea reveals strategies for static and dynamic osmo-response.</title>
        <authorList>
            <person name="Becker E.A."/>
            <person name="Seitzer P.M."/>
            <person name="Tritt A."/>
            <person name="Larsen D."/>
            <person name="Krusor M."/>
            <person name="Yao A.I."/>
            <person name="Wu D."/>
            <person name="Madern D."/>
            <person name="Eisen J.A."/>
            <person name="Darling A.E."/>
            <person name="Facciotti M.T."/>
        </authorList>
    </citation>
    <scope>NUCLEOTIDE SEQUENCE [LARGE SCALE GENOMIC DNA]</scope>
    <source>
        <strain evidence="2 3">DSM 13077</strain>
    </source>
</reference>
<evidence type="ECO:0000256" key="1">
    <source>
        <dbReference type="SAM" id="Phobius"/>
    </source>
</evidence>
<name>M0B8X2_9EURY</name>
<dbReference type="AlphaFoldDB" id="M0B8X2"/>
<keyword evidence="1" id="KW-0472">Membrane</keyword>
<evidence type="ECO:0000313" key="3">
    <source>
        <dbReference type="Proteomes" id="UP000011591"/>
    </source>
</evidence>
<keyword evidence="1" id="KW-1133">Transmembrane helix</keyword>
<keyword evidence="1" id="KW-0812">Transmembrane</keyword>
<dbReference type="EMBL" id="AOIP01000015">
    <property type="protein sequence ID" value="ELZ07265.1"/>
    <property type="molecule type" value="Genomic_DNA"/>
</dbReference>
<protein>
    <submittedName>
        <fullName evidence="2">Uncharacterized protein</fullName>
    </submittedName>
</protein>
<sequence length="74" mass="7434">MLERADAILAMIPLLAVSGLALRSLIAVTGVGTGLLAAPLTPAGPLVALAVVFRELLVGPVADRAADDAQTTDE</sequence>
<proteinExistence type="predicted"/>
<feature type="transmembrane region" description="Helical" evidence="1">
    <location>
        <begin position="34"/>
        <end position="53"/>
    </location>
</feature>
<comment type="caution">
    <text evidence="2">The sequence shown here is derived from an EMBL/GenBank/DDBJ whole genome shotgun (WGS) entry which is preliminary data.</text>
</comment>
<keyword evidence="3" id="KW-1185">Reference proteome</keyword>